<reference evidence="2" key="2">
    <citation type="submission" date="2020-09" db="EMBL/GenBank/DDBJ databases">
        <authorList>
            <person name="Sun Q."/>
            <person name="Ohkuma M."/>
        </authorList>
    </citation>
    <scope>NUCLEOTIDE SEQUENCE</scope>
    <source>
        <strain evidence="2">JCM 4646</strain>
    </source>
</reference>
<dbReference type="RefSeq" id="WP_190215644.1">
    <property type="nucleotide sequence ID" value="NZ_BNBO01000087.1"/>
</dbReference>
<reference evidence="2" key="1">
    <citation type="journal article" date="2014" name="Int. J. Syst. Evol. Microbiol.">
        <title>Complete genome sequence of Corynebacterium casei LMG S-19264T (=DSM 44701T), isolated from a smear-ripened cheese.</title>
        <authorList>
            <consortium name="US DOE Joint Genome Institute (JGI-PGF)"/>
            <person name="Walter F."/>
            <person name="Albersmeier A."/>
            <person name="Kalinowski J."/>
            <person name="Ruckert C."/>
        </authorList>
    </citation>
    <scope>NUCLEOTIDE SEQUENCE</scope>
    <source>
        <strain evidence="2">JCM 4646</strain>
    </source>
</reference>
<keyword evidence="3" id="KW-1185">Reference proteome</keyword>
<keyword evidence="1" id="KW-1133">Transmembrane helix</keyword>
<dbReference type="Proteomes" id="UP000617734">
    <property type="component" value="Unassembled WGS sequence"/>
</dbReference>
<evidence type="ECO:0000313" key="2">
    <source>
        <dbReference type="EMBL" id="GHE25845.1"/>
    </source>
</evidence>
<keyword evidence="1" id="KW-0812">Transmembrane</keyword>
<sequence length="541" mass="56591">MQPPASPRLPSLARRAERPLAGMGVLALAAAGALAGLTPGVSSASSHREAPLIAGDPRADNTDVYAFVSPDKPDTVTLIANWIPFEEPNGGPNFYAFADDARYNIKIDADGDGRADTTYTWTFSNHYRDDANQFLYNTGVVNNLDDPTLNFRQTYTLTETHADGSSKTLLKDAVAAPSNTGQASMPNYAALRQQATRELPGGGQTYAGQADDPFFLDLRVFDLLYGGNLKESGHDTLSGYNVNTIAIQVPKKDLALKGDPTRNPVVGVWSTTDRKGATVVADKGGEGAAADKGGEGFHQVSRLGNPLINEVVVPIKYKDAFNALSPEKDATVTPVVDKVKDPIVPKLIQSVYGIPAPATPRNDLVEIFLTGICKACGPIQADLNSQQLNADVSKEKFLPGEELRLNMSVPPSASPNRLGVLGQDLAGFPNGRRLADDVVDIELQALEGAAQTGTIVPALAAGDGVNANDHAFGKTFPYVALPNTAAVNQAVPDNPAGGVAAGLGGLSLGSFPVVGATALGGGVLLTGAAVLALRRRHSAQQ</sequence>
<evidence type="ECO:0008006" key="4">
    <source>
        <dbReference type="Google" id="ProtNLM"/>
    </source>
</evidence>
<protein>
    <recommendedName>
        <fullName evidence="4">DUF4331 domain-containing protein</fullName>
    </recommendedName>
</protein>
<dbReference type="AlphaFoldDB" id="A0A918YXE7"/>
<evidence type="ECO:0000313" key="3">
    <source>
        <dbReference type="Proteomes" id="UP000617734"/>
    </source>
</evidence>
<dbReference type="InterPro" id="IPR025566">
    <property type="entry name" value="DUF4331"/>
</dbReference>
<dbReference type="GeneID" id="95357988"/>
<proteinExistence type="predicted"/>
<dbReference type="EMBL" id="BNBO01000087">
    <property type="protein sequence ID" value="GHE25845.1"/>
    <property type="molecule type" value="Genomic_DNA"/>
</dbReference>
<feature type="transmembrane region" description="Helical" evidence="1">
    <location>
        <begin position="513"/>
        <end position="533"/>
    </location>
</feature>
<evidence type="ECO:0000256" key="1">
    <source>
        <dbReference type="SAM" id="Phobius"/>
    </source>
</evidence>
<dbReference type="Pfam" id="PF14224">
    <property type="entry name" value="DUF4331"/>
    <property type="match status" value="1"/>
</dbReference>
<comment type="caution">
    <text evidence="2">The sequence shown here is derived from an EMBL/GenBank/DDBJ whole genome shotgun (WGS) entry which is preliminary data.</text>
</comment>
<keyword evidence="1" id="KW-0472">Membrane</keyword>
<organism evidence="2 3">
    <name type="scientific">Kitasatospora indigofera</name>
    <dbReference type="NCBI Taxonomy" id="67307"/>
    <lineage>
        <taxon>Bacteria</taxon>
        <taxon>Bacillati</taxon>
        <taxon>Actinomycetota</taxon>
        <taxon>Actinomycetes</taxon>
        <taxon>Kitasatosporales</taxon>
        <taxon>Streptomycetaceae</taxon>
        <taxon>Kitasatospora</taxon>
    </lineage>
</organism>
<accession>A0A918YXE7</accession>
<name>A0A918YXE7_9ACTN</name>
<gene>
    <name evidence="2" type="ORF">GCM10018781_77790</name>
</gene>